<proteinExistence type="predicted"/>
<protein>
    <recommendedName>
        <fullName evidence="4">SH3 domain-containing protein</fullName>
    </recommendedName>
</protein>
<dbReference type="AlphaFoldDB" id="A0AAJ0HXJ7"/>
<accession>A0AAJ0HXJ7</accession>
<dbReference type="EMBL" id="JAUIQD010000001">
    <property type="protein sequence ID" value="KAK3364527.1"/>
    <property type="molecule type" value="Genomic_DNA"/>
</dbReference>
<dbReference type="SUPFAM" id="SSF50044">
    <property type="entry name" value="SH3-domain"/>
    <property type="match status" value="2"/>
</dbReference>
<sequence>MRVTDCKIGVGSTYHLLKGFCKGGIQFKRDGHWGNIHRTTVYNGGGAASGGDMLRASDGIIPFQFEEAVRVGRCSECDFAHVVNEIELDMANSAQATRASPSGAQYRLRLLYKSHLRNESGADASYACLWCVHTGSTTRESDATVFLTPNDLLRHLAGHTQPLPDVPGVSVRYGPPPADSEPHDYDLHLAEPPAPALVPDSVAKLAMATASRDHYRRPGRGKLERPAKYSGDMLEFCKGACIVGVVFPEKWEGKWCLGRHDGLFGAFPAKTVEIREPQDAEIPAGSDSGMSVVTRWKWPPSNTAGAPWLAFGKGEVISNVQCLYSDYWCWSGTNKRGKTGVFPRSHIDLQTLKERGHAESAKQSKGRGLFSRRPVSSAGIESNSSGSVGSRASILY</sequence>
<name>A0AAJ0HXJ7_9PEZI</name>
<evidence type="ECO:0008006" key="4">
    <source>
        <dbReference type="Google" id="ProtNLM"/>
    </source>
</evidence>
<dbReference type="Proteomes" id="UP001275084">
    <property type="component" value="Unassembled WGS sequence"/>
</dbReference>
<organism evidence="2 3">
    <name type="scientific">Lasiosphaeria hispida</name>
    <dbReference type="NCBI Taxonomy" id="260671"/>
    <lineage>
        <taxon>Eukaryota</taxon>
        <taxon>Fungi</taxon>
        <taxon>Dikarya</taxon>
        <taxon>Ascomycota</taxon>
        <taxon>Pezizomycotina</taxon>
        <taxon>Sordariomycetes</taxon>
        <taxon>Sordariomycetidae</taxon>
        <taxon>Sordariales</taxon>
        <taxon>Lasiosphaeriaceae</taxon>
        <taxon>Lasiosphaeria</taxon>
    </lineage>
</organism>
<comment type="caution">
    <text evidence="2">The sequence shown here is derived from an EMBL/GenBank/DDBJ whole genome shotgun (WGS) entry which is preliminary data.</text>
</comment>
<evidence type="ECO:0000313" key="2">
    <source>
        <dbReference type="EMBL" id="KAK3364527.1"/>
    </source>
</evidence>
<reference evidence="2" key="2">
    <citation type="submission" date="2023-06" db="EMBL/GenBank/DDBJ databases">
        <authorList>
            <consortium name="Lawrence Berkeley National Laboratory"/>
            <person name="Haridas S."/>
            <person name="Hensen N."/>
            <person name="Bonometti L."/>
            <person name="Westerberg I."/>
            <person name="Brannstrom I.O."/>
            <person name="Guillou S."/>
            <person name="Cros-Aarteil S."/>
            <person name="Calhoun S."/>
            <person name="Kuo A."/>
            <person name="Mondo S."/>
            <person name="Pangilinan J."/>
            <person name="Riley R."/>
            <person name="Labutti K."/>
            <person name="Andreopoulos B."/>
            <person name="Lipzen A."/>
            <person name="Chen C."/>
            <person name="Yanf M."/>
            <person name="Daum C."/>
            <person name="Ng V."/>
            <person name="Clum A."/>
            <person name="Steindorff A."/>
            <person name="Ohm R."/>
            <person name="Martin F."/>
            <person name="Silar P."/>
            <person name="Natvig D."/>
            <person name="Lalanne C."/>
            <person name="Gautier V."/>
            <person name="Ament-Velasquez S.L."/>
            <person name="Kruys A."/>
            <person name="Hutchinson M.I."/>
            <person name="Powell A.J."/>
            <person name="Barry K."/>
            <person name="Miller A.N."/>
            <person name="Grigoriev I.V."/>
            <person name="Debuchy R."/>
            <person name="Gladieux P."/>
            <person name="Thoren M.H."/>
            <person name="Johannesson H."/>
        </authorList>
    </citation>
    <scope>NUCLEOTIDE SEQUENCE</scope>
    <source>
        <strain evidence="2">CBS 955.72</strain>
    </source>
</reference>
<evidence type="ECO:0000313" key="3">
    <source>
        <dbReference type="Proteomes" id="UP001275084"/>
    </source>
</evidence>
<evidence type="ECO:0000256" key="1">
    <source>
        <dbReference type="SAM" id="MobiDB-lite"/>
    </source>
</evidence>
<keyword evidence="3" id="KW-1185">Reference proteome</keyword>
<gene>
    <name evidence="2" type="ORF">B0T25DRAFT_514194</name>
</gene>
<reference evidence="2" key="1">
    <citation type="journal article" date="2023" name="Mol. Phylogenet. Evol.">
        <title>Genome-scale phylogeny and comparative genomics of the fungal order Sordariales.</title>
        <authorList>
            <person name="Hensen N."/>
            <person name="Bonometti L."/>
            <person name="Westerberg I."/>
            <person name="Brannstrom I.O."/>
            <person name="Guillou S."/>
            <person name="Cros-Aarteil S."/>
            <person name="Calhoun S."/>
            <person name="Haridas S."/>
            <person name="Kuo A."/>
            <person name="Mondo S."/>
            <person name="Pangilinan J."/>
            <person name="Riley R."/>
            <person name="LaButti K."/>
            <person name="Andreopoulos B."/>
            <person name="Lipzen A."/>
            <person name="Chen C."/>
            <person name="Yan M."/>
            <person name="Daum C."/>
            <person name="Ng V."/>
            <person name="Clum A."/>
            <person name="Steindorff A."/>
            <person name="Ohm R.A."/>
            <person name="Martin F."/>
            <person name="Silar P."/>
            <person name="Natvig D.O."/>
            <person name="Lalanne C."/>
            <person name="Gautier V."/>
            <person name="Ament-Velasquez S.L."/>
            <person name="Kruys A."/>
            <person name="Hutchinson M.I."/>
            <person name="Powell A.J."/>
            <person name="Barry K."/>
            <person name="Miller A.N."/>
            <person name="Grigoriev I.V."/>
            <person name="Debuchy R."/>
            <person name="Gladieux P."/>
            <person name="Hiltunen Thoren M."/>
            <person name="Johannesson H."/>
        </authorList>
    </citation>
    <scope>NUCLEOTIDE SEQUENCE</scope>
    <source>
        <strain evidence="2">CBS 955.72</strain>
    </source>
</reference>
<feature type="compositionally biased region" description="Low complexity" evidence="1">
    <location>
        <begin position="376"/>
        <end position="396"/>
    </location>
</feature>
<feature type="compositionally biased region" description="Basic and acidic residues" evidence="1">
    <location>
        <begin position="353"/>
        <end position="362"/>
    </location>
</feature>
<dbReference type="InterPro" id="IPR036028">
    <property type="entry name" value="SH3-like_dom_sf"/>
</dbReference>
<feature type="region of interest" description="Disordered" evidence="1">
    <location>
        <begin position="353"/>
        <end position="396"/>
    </location>
</feature>